<dbReference type="GO" id="GO:0016042">
    <property type="term" value="P:lipid catabolic process"/>
    <property type="evidence" value="ECO:0007669"/>
    <property type="project" value="UniProtKB-UniRule"/>
</dbReference>
<dbReference type="AlphaFoldDB" id="A0A0G4HQ20"/>
<dbReference type="InterPro" id="IPR002641">
    <property type="entry name" value="PNPLA_dom"/>
</dbReference>
<feature type="compositionally biased region" description="Low complexity" evidence="6">
    <location>
        <begin position="423"/>
        <end position="473"/>
    </location>
</feature>
<evidence type="ECO:0000256" key="4">
    <source>
        <dbReference type="ARBA" id="ARBA00023098"/>
    </source>
</evidence>
<feature type="signal peptide" evidence="7">
    <location>
        <begin position="1"/>
        <end position="34"/>
    </location>
</feature>
<dbReference type="Gene3D" id="3.40.1090.10">
    <property type="entry name" value="Cytosolic phospholipase A2 catalytic domain"/>
    <property type="match status" value="2"/>
</dbReference>
<name>A0A0G4HQ20_9ALVE</name>
<dbReference type="PROSITE" id="PS51635">
    <property type="entry name" value="PNPLA"/>
    <property type="match status" value="1"/>
</dbReference>
<evidence type="ECO:0000313" key="9">
    <source>
        <dbReference type="EMBL" id="CEM46289.1"/>
    </source>
</evidence>
<dbReference type="PhylomeDB" id="A0A0G4HQ20"/>
<feature type="active site" description="Nucleophile" evidence="5">
    <location>
        <position position="87"/>
    </location>
</feature>
<sequence>MLRASAGALQMLLQVFLQVLESVLFNVCVAVGLANREPEPVCVEEKETDGEAALCLSGGAMLGSLHLGVLRSLHDEGLLPRIVSGSSVGSLMGAVLGTRTDEELDTELCPETLYRCSQAGGLFPEDLPSRAYNIMTRGHMLDEKRFLKGLSDFYGEITFKQAFERTGRVLNVSVARHDIREGEEQGMLLNHQTAPNVTVASAVAASCSFPLLYPPRELVELPPDGTPKTPQYTDRLFTDGSLIADVPVEALRSQFGVKRVVVSQVNPHILPFLFFSGDLSESLGRSGAVNAFFSLGRLVLGVLKRLAWFLPDLARPVTLLRQMATQKYRGTVTLLPQCSGVLPLVKILSKAVSPPSMEEIEWFFAKGKEQAASNLQAAREILEPVASRSPSTRETDSLCSSPGVPTEEDRTTAVLSKHLDLNSSSSEGSRASRASESTCSCASTDSDSDGISSSTSSSSSSALSSSSSECSLSDLKDGTQVQEAGLRGQQKKGSGGAERGTRGGSEVVGTEERKTSLAAAAVLLGC</sequence>
<comment type="similarity">
    <text evidence="1">Belongs to the PLPL family.</text>
</comment>
<proteinExistence type="inferred from homology"/>
<evidence type="ECO:0000256" key="6">
    <source>
        <dbReference type="SAM" id="MobiDB-lite"/>
    </source>
</evidence>
<dbReference type="PANTHER" id="PTHR14226">
    <property type="entry name" value="NEUROPATHY TARGET ESTERASE/SWISS CHEESE D.MELANOGASTER"/>
    <property type="match status" value="1"/>
</dbReference>
<dbReference type="SUPFAM" id="SSF52151">
    <property type="entry name" value="FabD/lysophospholipase-like"/>
    <property type="match status" value="1"/>
</dbReference>
<keyword evidence="4 5" id="KW-0443">Lipid metabolism</keyword>
<keyword evidence="3 5" id="KW-0442">Lipid degradation</keyword>
<reference evidence="9" key="1">
    <citation type="submission" date="2014-11" db="EMBL/GenBank/DDBJ databases">
        <authorList>
            <person name="Otto D Thomas"/>
            <person name="Naeem Raeece"/>
        </authorList>
    </citation>
    <scope>NUCLEOTIDE SEQUENCE</scope>
</reference>
<dbReference type="GO" id="GO:0016298">
    <property type="term" value="F:lipase activity"/>
    <property type="evidence" value="ECO:0007669"/>
    <property type="project" value="UniProtKB-ARBA"/>
</dbReference>
<feature type="short sequence motif" description="GXSXG" evidence="5">
    <location>
        <begin position="85"/>
        <end position="89"/>
    </location>
</feature>
<dbReference type="EMBL" id="CDMZ01003417">
    <property type="protein sequence ID" value="CEM46289.1"/>
    <property type="molecule type" value="Genomic_DNA"/>
</dbReference>
<organism evidence="9">
    <name type="scientific">Chromera velia CCMP2878</name>
    <dbReference type="NCBI Taxonomy" id="1169474"/>
    <lineage>
        <taxon>Eukaryota</taxon>
        <taxon>Sar</taxon>
        <taxon>Alveolata</taxon>
        <taxon>Colpodellida</taxon>
        <taxon>Chromeraceae</taxon>
        <taxon>Chromera</taxon>
    </lineage>
</organism>
<feature type="region of interest" description="Disordered" evidence="6">
    <location>
        <begin position="384"/>
        <end position="514"/>
    </location>
</feature>
<feature type="active site" description="Proton acceptor" evidence="5">
    <location>
        <position position="239"/>
    </location>
</feature>
<evidence type="ECO:0000256" key="1">
    <source>
        <dbReference type="ARBA" id="ARBA00006104"/>
    </source>
</evidence>
<evidence type="ECO:0000256" key="3">
    <source>
        <dbReference type="ARBA" id="ARBA00022963"/>
    </source>
</evidence>
<feature type="domain" description="PNPLA" evidence="8">
    <location>
        <begin position="54"/>
        <end position="252"/>
    </location>
</feature>
<evidence type="ECO:0000256" key="2">
    <source>
        <dbReference type="ARBA" id="ARBA00022801"/>
    </source>
</evidence>
<evidence type="ECO:0000259" key="8">
    <source>
        <dbReference type="PROSITE" id="PS51635"/>
    </source>
</evidence>
<dbReference type="PANTHER" id="PTHR14226:SF66">
    <property type="entry name" value="TRIACYLGLYCEROL LIPASE PTL2"/>
    <property type="match status" value="1"/>
</dbReference>
<protein>
    <recommendedName>
        <fullName evidence="8">PNPLA domain-containing protein</fullName>
    </recommendedName>
</protein>
<dbReference type="VEuPathDB" id="CryptoDB:Cvel_1234"/>
<dbReference type="Pfam" id="PF01734">
    <property type="entry name" value="Patatin"/>
    <property type="match status" value="1"/>
</dbReference>
<accession>A0A0G4HQ20</accession>
<dbReference type="InterPro" id="IPR050301">
    <property type="entry name" value="NTE"/>
</dbReference>
<comment type="caution">
    <text evidence="5">Lacks conserved residue(s) required for the propagation of feature annotation.</text>
</comment>
<feature type="chain" id="PRO_5005191845" description="PNPLA domain-containing protein" evidence="7">
    <location>
        <begin position="35"/>
        <end position="526"/>
    </location>
</feature>
<gene>
    <name evidence="9" type="ORF">Cvel_1234</name>
</gene>
<keyword evidence="7" id="KW-0732">Signal</keyword>
<evidence type="ECO:0000256" key="5">
    <source>
        <dbReference type="PROSITE-ProRule" id="PRU01161"/>
    </source>
</evidence>
<keyword evidence="2 5" id="KW-0378">Hydrolase</keyword>
<evidence type="ECO:0000256" key="7">
    <source>
        <dbReference type="SAM" id="SignalP"/>
    </source>
</evidence>
<dbReference type="GO" id="GO:0052689">
    <property type="term" value="F:carboxylic ester hydrolase activity"/>
    <property type="evidence" value="ECO:0007669"/>
    <property type="project" value="UniProtKB-ARBA"/>
</dbReference>
<dbReference type="InterPro" id="IPR016035">
    <property type="entry name" value="Acyl_Trfase/lysoPLipase"/>
</dbReference>